<dbReference type="PANTHER" id="PTHR47524">
    <property type="entry name" value="20S RRNA ACCUMULATION PROTEIN 4"/>
    <property type="match status" value="1"/>
</dbReference>
<gene>
    <name evidence="3" type="primary">PARPA_10536.1 scaffold 41154</name>
</gene>
<protein>
    <recommendedName>
        <fullName evidence="2">Programmed cell death protein 2 C-terminal domain-containing protein</fullName>
    </recommendedName>
</protein>
<dbReference type="GO" id="GO:0030490">
    <property type="term" value="P:maturation of SSU-rRNA"/>
    <property type="evidence" value="ECO:0007669"/>
    <property type="project" value="TreeGrafter"/>
</dbReference>
<evidence type="ECO:0000259" key="2">
    <source>
        <dbReference type="Pfam" id="PF04194"/>
    </source>
</evidence>
<accession>A0A0B7NL71</accession>
<dbReference type="Proteomes" id="UP000054107">
    <property type="component" value="Unassembled WGS sequence"/>
</dbReference>
<feature type="compositionally biased region" description="Basic and acidic residues" evidence="1">
    <location>
        <begin position="112"/>
        <end position="128"/>
    </location>
</feature>
<dbReference type="InterPro" id="IPR007320">
    <property type="entry name" value="PDCD2_C"/>
</dbReference>
<keyword evidence="4" id="KW-1185">Reference proteome</keyword>
<dbReference type="EMBL" id="LN733047">
    <property type="protein sequence ID" value="CEP16280.1"/>
    <property type="molecule type" value="Genomic_DNA"/>
</dbReference>
<dbReference type="PANTHER" id="PTHR47524:SF1">
    <property type="entry name" value="20S RRNA ACCUMULATION PROTEIN 4"/>
    <property type="match status" value="1"/>
</dbReference>
<evidence type="ECO:0000313" key="4">
    <source>
        <dbReference type="Proteomes" id="UP000054107"/>
    </source>
</evidence>
<dbReference type="OrthoDB" id="443682at2759"/>
<sequence length="417" mass="47029">MSKKNKQTKNEPCVLLGIPDGDIEADNDVYVTKLGGLPIWLEPSKPPSSKVCQCRICHKPMYLIFQSYVPLQGSPYHRVLYVWACNRRSCMRKDGSFSVIRSHIIDKDYLKAQRQKEEENRKKEEKKKAAAAKQQQAFGNGFQLGDLWDNSSGSFGSTPSLGNGFGMKKSLTTTAASAVASTAFGASTEKDTNQADLVKQLNELGIEDPVDVANLPQFPGQYLYIDEEQTDTYESMTIDLSRYKEYLDMEKDMLMDIDAGNSGETWQGETYEKQHLPKGVDKQFKKFTERVECAPSQCVRYEFNGQPLFYSALRPQDQQRMTSPCKYCKAPRVFEFQLMPNILSILPTTEFASKESAAKPNDGQIKHADAKTVLDSWNVGMEFGTILVFVCQKDCHQGAIDDVSYMEETAIVQYEVD</sequence>
<feature type="region of interest" description="Disordered" evidence="1">
    <location>
        <begin position="112"/>
        <end position="132"/>
    </location>
</feature>
<feature type="domain" description="Programmed cell death protein 2 C-terminal" evidence="2">
    <location>
        <begin position="281"/>
        <end position="413"/>
    </location>
</feature>
<dbReference type="STRING" id="35722.A0A0B7NL71"/>
<proteinExistence type="predicted"/>
<evidence type="ECO:0000256" key="1">
    <source>
        <dbReference type="SAM" id="MobiDB-lite"/>
    </source>
</evidence>
<evidence type="ECO:0000313" key="3">
    <source>
        <dbReference type="EMBL" id="CEP16280.1"/>
    </source>
</evidence>
<name>A0A0B7NL71_9FUNG</name>
<dbReference type="GO" id="GO:0005737">
    <property type="term" value="C:cytoplasm"/>
    <property type="evidence" value="ECO:0007669"/>
    <property type="project" value="InterPro"/>
</dbReference>
<dbReference type="AlphaFoldDB" id="A0A0B7NL71"/>
<reference evidence="3 4" key="1">
    <citation type="submission" date="2014-09" db="EMBL/GenBank/DDBJ databases">
        <authorList>
            <person name="Ellenberger Sabrina"/>
        </authorList>
    </citation>
    <scope>NUCLEOTIDE SEQUENCE [LARGE SCALE GENOMIC DNA]</scope>
    <source>
        <strain evidence="3 4">CBS 412.66</strain>
    </source>
</reference>
<dbReference type="Pfam" id="PF04194">
    <property type="entry name" value="PDCD2_C"/>
    <property type="match status" value="1"/>
</dbReference>
<organism evidence="3 4">
    <name type="scientific">Parasitella parasitica</name>
    <dbReference type="NCBI Taxonomy" id="35722"/>
    <lineage>
        <taxon>Eukaryota</taxon>
        <taxon>Fungi</taxon>
        <taxon>Fungi incertae sedis</taxon>
        <taxon>Mucoromycota</taxon>
        <taxon>Mucoromycotina</taxon>
        <taxon>Mucoromycetes</taxon>
        <taxon>Mucorales</taxon>
        <taxon>Mucorineae</taxon>
        <taxon>Mucoraceae</taxon>
        <taxon>Parasitella</taxon>
    </lineage>
</organism>